<dbReference type="Pfam" id="PF01544">
    <property type="entry name" value="CorA"/>
    <property type="match status" value="1"/>
</dbReference>
<evidence type="ECO:0000313" key="8">
    <source>
        <dbReference type="EMBL" id="OCK85213.1"/>
    </source>
</evidence>
<dbReference type="InterPro" id="IPR050829">
    <property type="entry name" value="CorA_MIT"/>
</dbReference>
<dbReference type="InterPro" id="IPR045863">
    <property type="entry name" value="CorA_TM1_TM2"/>
</dbReference>
<keyword evidence="4 7" id="KW-0472">Membrane</keyword>
<evidence type="ECO:0008006" key="10">
    <source>
        <dbReference type="Google" id="ProtNLM"/>
    </source>
</evidence>
<organism evidence="8 9">
    <name type="scientific">Lepidopterella palustris CBS 459.81</name>
    <dbReference type="NCBI Taxonomy" id="1314670"/>
    <lineage>
        <taxon>Eukaryota</taxon>
        <taxon>Fungi</taxon>
        <taxon>Dikarya</taxon>
        <taxon>Ascomycota</taxon>
        <taxon>Pezizomycotina</taxon>
        <taxon>Dothideomycetes</taxon>
        <taxon>Pleosporomycetidae</taxon>
        <taxon>Mytilinidiales</taxon>
        <taxon>Argynnaceae</taxon>
        <taxon>Lepidopterella</taxon>
    </lineage>
</organism>
<evidence type="ECO:0000256" key="2">
    <source>
        <dbReference type="ARBA" id="ARBA00022692"/>
    </source>
</evidence>
<keyword evidence="5" id="KW-0175">Coiled coil</keyword>
<accession>A0A8E2EKK1</accession>
<dbReference type="OrthoDB" id="341259at2759"/>
<keyword evidence="2 7" id="KW-0812">Transmembrane</keyword>
<dbReference type="Proteomes" id="UP000250266">
    <property type="component" value="Unassembled WGS sequence"/>
</dbReference>
<evidence type="ECO:0000256" key="4">
    <source>
        <dbReference type="ARBA" id="ARBA00023136"/>
    </source>
</evidence>
<evidence type="ECO:0000256" key="3">
    <source>
        <dbReference type="ARBA" id="ARBA00022989"/>
    </source>
</evidence>
<proteinExistence type="predicted"/>
<feature type="transmembrane region" description="Helical" evidence="7">
    <location>
        <begin position="1120"/>
        <end position="1143"/>
    </location>
</feature>
<evidence type="ECO:0000256" key="1">
    <source>
        <dbReference type="ARBA" id="ARBA00004141"/>
    </source>
</evidence>
<name>A0A8E2EKK1_9PEZI</name>
<keyword evidence="9" id="KW-1185">Reference proteome</keyword>
<feature type="compositionally biased region" description="Basic and acidic residues" evidence="6">
    <location>
        <begin position="375"/>
        <end position="386"/>
    </location>
</feature>
<sequence>MPIELVTADGIETKIDIVAVPAIGANPRATFRYPGLHNPQPGQPCQHVFSDVPDARVFLYTFEEPDPAKLFGITRYAEGFLRDLSEIGFGQRFIHFVGHSTGGLVIKRALVLANGSNNESYLTIKRKCCSIAFFGTPQYGSTVLSQATYKQAVAKLLDLKPIMTNKLRSDLQNIENLDGLQHFSRAFAPLAINMDKIWTFVEAKDSRLQVKVASSVNDHFGSTSIYRTIVDKRCAWMSFGDRQLIGCEEVITVDSDHACLPRFGDDPSSVTFIKYIAELRNVIDRLALKGQRDPKWLENELKVEVHLFYDLFEEDQASVKIWSVYPYLRNLLNEGPAACLEGRVNRAVENQETNESHPRQSPTNTPDYSTATTLRLDRPLSPKRPEIAPNLTAQPIQTEEPQFSDKRSSQPHVLNMQENLNSDADFKIANPEPRIHVDTDIERHSNQDENDTGSETSTPTAYKLPDISQSRFRWIHIPANNMVWVEKIFQAVEKERELKRFNKAAESTHSVEDMPYSPESQMPETEEIPTAELSVPLEDPAKSHLLKAAELLSKKNDPIEAPRLGEAIRDPRKATRLLKASQTVPDPREAALIPEASQVIEDLREKSTYLEVSKELVQKGEFPQPIFIANAIQEERNKPRLGSSLLDKQFWISKQYNSRHGLPHGRFMQPFFQLFMPRIPSESGLTMRNSVHISPMASPIESPQLCVYLPYLHWDTFGGLKKRNALVKKRMEDPLNQPVNQEIEMGTSMEYKLIWQYLMDASGLPLHIRRSLDQFGNPVLEDTTVRDHDQVLYKCTKPESPLKLTNPSGTLTQSAFQPADLRAQSEDDAKVLMVDQLWCWVIDKDTVSTFFPAKEESPSKTVIIQGDLHNEIYDDVNGDQRFASQCTDPFDFAALAVWHAITVFLNQTTDRDLKVFTVFQEWICELTEQQTSSFKDFRDCQSRTKDIFRRRLTSDADGYGELFRTLDPSKDLSALLELRDVQDELNMLLKLFSRQADVVDEMLNAYRVLDEDCSKHDRAVVWLKDASIQIKKYQAEAKDLLNESANTIKDCERLLDMKQKQSDVVEASFARLSAETGAEQNRSIMVFTTFTIIFLPLSFFTSLFGMNVRDWSGTKSNKSLTNVLALMGSISAAVIIIALFLAFTRHPLAKIKKAPSTVKETHWLMLQRLSGRFKGLWWKRERVERGREERRDGDLERGREGLKLGEGGRWWEWRWGGKKRANVKGVEVVVKRRDGRADSKID</sequence>
<dbReference type="GO" id="GO:0046873">
    <property type="term" value="F:metal ion transmembrane transporter activity"/>
    <property type="evidence" value="ECO:0007669"/>
    <property type="project" value="InterPro"/>
</dbReference>
<dbReference type="SUPFAM" id="SSF53474">
    <property type="entry name" value="alpha/beta-Hydrolases"/>
    <property type="match status" value="1"/>
</dbReference>
<dbReference type="PANTHER" id="PTHR47685:SF1">
    <property type="entry name" value="MAGNESIUM TRANSPORT PROTEIN CORA"/>
    <property type="match status" value="1"/>
</dbReference>
<dbReference type="GO" id="GO:0016020">
    <property type="term" value="C:membrane"/>
    <property type="evidence" value="ECO:0007669"/>
    <property type="project" value="UniProtKB-SubCell"/>
</dbReference>
<dbReference type="EMBL" id="KV744822">
    <property type="protein sequence ID" value="OCK85213.1"/>
    <property type="molecule type" value="Genomic_DNA"/>
</dbReference>
<gene>
    <name evidence="8" type="ORF">K432DRAFT_439422</name>
</gene>
<feature type="compositionally biased region" description="Polar residues" evidence="6">
    <location>
        <begin position="391"/>
        <end position="401"/>
    </location>
</feature>
<evidence type="ECO:0000256" key="5">
    <source>
        <dbReference type="SAM" id="Coils"/>
    </source>
</evidence>
<dbReference type="SUPFAM" id="SSF144083">
    <property type="entry name" value="Magnesium transport protein CorA, transmembrane region"/>
    <property type="match status" value="1"/>
</dbReference>
<feature type="coiled-coil region" evidence="5">
    <location>
        <begin position="1023"/>
        <end position="1050"/>
    </location>
</feature>
<evidence type="ECO:0000256" key="6">
    <source>
        <dbReference type="SAM" id="MobiDB-lite"/>
    </source>
</evidence>
<feature type="region of interest" description="Disordered" evidence="6">
    <location>
        <begin position="505"/>
        <end position="528"/>
    </location>
</feature>
<dbReference type="Gene3D" id="1.20.58.340">
    <property type="entry name" value="Magnesium transport protein CorA, transmembrane region"/>
    <property type="match status" value="1"/>
</dbReference>
<keyword evidence="3 7" id="KW-1133">Transmembrane helix</keyword>
<dbReference type="AlphaFoldDB" id="A0A8E2EKK1"/>
<evidence type="ECO:0000313" key="9">
    <source>
        <dbReference type="Proteomes" id="UP000250266"/>
    </source>
</evidence>
<feature type="compositionally biased region" description="Polar residues" evidence="6">
    <location>
        <begin position="350"/>
        <end position="373"/>
    </location>
</feature>
<protein>
    <recommendedName>
        <fullName evidence="10">DUF676 domain-containing protein</fullName>
    </recommendedName>
</protein>
<feature type="region of interest" description="Disordered" evidence="6">
    <location>
        <begin position="441"/>
        <end position="462"/>
    </location>
</feature>
<comment type="subcellular location">
    <subcellularLocation>
        <location evidence="1">Membrane</location>
        <topology evidence="1">Multi-pass membrane protein</topology>
    </subcellularLocation>
</comment>
<evidence type="ECO:0000256" key="7">
    <source>
        <dbReference type="SAM" id="Phobius"/>
    </source>
</evidence>
<feature type="transmembrane region" description="Helical" evidence="7">
    <location>
        <begin position="1084"/>
        <end position="1108"/>
    </location>
</feature>
<dbReference type="PANTHER" id="PTHR47685">
    <property type="entry name" value="MAGNESIUM TRANSPORT PROTEIN CORA"/>
    <property type="match status" value="1"/>
</dbReference>
<dbReference type="Gene3D" id="3.40.50.1820">
    <property type="entry name" value="alpha/beta hydrolase"/>
    <property type="match status" value="1"/>
</dbReference>
<dbReference type="InterPro" id="IPR002523">
    <property type="entry name" value="MgTranspt_CorA/ZnTranspt_ZntB"/>
</dbReference>
<feature type="region of interest" description="Disordered" evidence="6">
    <location>
        <begin position="350"/>
        <end position="410"/>
    </location>
</feature>
<dbReference type="InterPro" id="IPR029058">
    <property type="entry name" value="AB_hydrolase_fold"/>
</dbReference>
<reference evidence="8 9" key="1">
    <citation type="journal article" date="2016" name="Nat. Commun.">
        <title>Ectomycorrhizal ecology is imprinted in the genome of the dominant symbiotic fungus Cenococcum geophilum.</title>
        <authorList>
            <consortium name="DOE Joint Genome Institute"/>
            <person name="Peter M."/>
            <person name="Kohler A."/>
            <person name="Ohm R.A."/>
            <person name="Kuo A."/>
            <person name="Krutzmann J."/>
            <person name="Morin E."/>
            <person name="Arend M."/>
            <person name="Barry K.W."/>
            <person name="Binder M."/>
            <person name="Choi C."/>
            <person name="Clum A."/>
            <person name="Copeland A."/>
            <person name="Grisel N."/>
            <person name="Haridas S."/>
            <person name="Kipfer T."/>
            <person name="LaButti K."/>
            <person name="Lindquist E."/>
            <person name="Lipzen A."/>
            <person name="Maire R."/>
            <person name="Meier B."/>
            <person name="Mihaltcheva S."/>
            <person name="Molinier V."/>
            <person name="Murat C."/>
            <person name="Poggeler S."/>
            <person name="Quandt C.A."/>
            <person name="Sperisen C."/>
            <person name="Tritt A."/>
            <person name="Tisserant E."/>
            <person name="Crous P.W."/>
            <person name="Henrissat B."/>
            <person name="Nehls U."/>
            <person name="Egli S."/>
            <person name="Spatafora J.W."/>
            <person name="Grigoriev I.V."/>
            <person name="Martin F.M."/>
        </authorList>
    </citation>
    <scope>NUCLEOTIDE SEQUENCE [LARGE SCALE GENOMIC DNA]</scope>
    <source>
        <strain evidence="8 9">CBS 459.81</strain>
    </source>
</reference>